<name>A0A914EKJ2_9BILA</name>
<dbReference type="Proteomes" id="UP000887540">
    <property type="component" value="Unplaced"/>
</dbReference>
<proteinExistence type="predicted"/>
<evidence type="ECO:0000256" key="1">
    <source>
        <dbReference type="SAM" id="SignalP"/>
    </source>
</evidence>
<reference evidence="3" key="1">
    <citation type="submission" date="2022-11" db="UniProtKB">
        <authorList>
            <consortium name="WormBaseParasite"/>
        </authorList>
    </citation>
    <scope>IDENTIFICATION</scope>
</reference>
<feature type="chain" id="PRO_5037915460" evidence="1">
    <location>
        <begin position="20"/>
        <end position="123"/>
    </location>
</feature>
<accession>A0A914EKJ2</accession>
<organism evidence="2 3">
    <name type="scientific">Acrobeloides nanus</name>
    <dbReference type="NCBI Taxonomy" id="290746"/>
    <lineage>
        <taxon>Eukaryota</taxon>
        <taxon>Metazoa</taxon>
        <taxon>Ecdysozoa</taxon>
        <taxon>Nematoda</taxon>
        <taxon>Chromadorea</taxon>
        <taxon>Rhabditida</taxon>
        <taxon>Tylenchina</taxon>
        <taxon>Cephalobomorpha</taxon>
        <taxon>Cephaloboidea</taxon>
        <taxon>Cephalobidae</taxon>
        <taxon>Acrobeloides</taxon>
    </lineage>
</organism>
<protein>
    <submittedName>
        <fullName evidence="3">Uncharacterized protein</fullName>
    </submittedName>
</protein>
<dbReference type="WBParaSite" id="ACRNAN_scaffold839.g16921.t1">
    <property type="protein sequence ID" value="ACRNAN_scaffold839.g16921.t1"/>
    <property type="gene ID" value="ACRNAN_scaffold839.g16921"/>
</dbReference>
<feature type="signal peptide" evidence="1">
    <location>
        <begin position="1"/>
        <end position="19"/>
    </location>
</feature>
<evidence type="ECO:0000313" key="3">
    <source>
        <dbReference type="WBParaSite" id="ACRNAN_scaffold839.g16921.t1"/>
    </source>
</evidence>
<keyword evidence="1" id="KW-0732">Signal</keyword>
<sequence length="123" mass="13460">MGFLVLLAILILPFNVILSINVTINTNPVRTVPEKFLSVSLDSLSAFPDTWNYLNFSFMAPLAKALAPAYFRFGGTYSDLMVFNETNNGPALQVIPGCLPNSKYGNYCTILTGLSLINFTIEG</sequence>
<keyword evidence="2" id="KW-1185">Reference proteome</keyword>
<evidence type="ECO:0000313" key="2">
    <source>
        <dbReference type="Proteomes" id="UP000887540"/>
    </source>
</evidence>
<dbReference type="AlphaFoldDB" id="A0A914EKJ2"/>